<dbReference type="SMART" id="SM00028">
    <property type="entry name" value="TPR"/>
    <property type="match status" value="3"/>
</dbReference>
<keyword evidence="7" id="KW-0413">Isomerase</keyword>
<evidence type="ECO:0000313" key="11">
    <source>
        <dbReference type="EMBL" id="TRY75446.1"/>
    </source>
</evidence>
<dbReference type="SUPFAM" id="SSF50891">
    <property type="entry name" value="Cyclophilin-like"/>
    <property type="match status" value="1"/>
</dbReference>
<evidence type="ECO:0000256" key="2">
    <source>
        <dbReference type="ARBA" id="ARBA00007365"/>
    </source>
</evidence>
<gene>
    <name evidence="11" type="ORF">TCAL_08367</name>
</gene>
<dbReference type="InterPro" id="IPR029000">
    <property type="entry name" value="Cyclophilin-like_dom_sf"/>
</dbReference>
<sequence>MPGEQRKSPPKLTKPDYDLKLPSNPVTNSSNEQILANHPQESEPNPVVFFDITVDGEPVGRIVMELFANVVPKTAENFRALCTGEKGIEPESGLPFHYRGTVFHRVINRFMLQGGDFTQGNGTGGKSIYGTKFEDENFLLKHEKAGLLSMANAGPNTNGSQFFITTVNCPHLNDKHVVFGRVLKGMGIVNEIEVMETTEDRPKVEVKIADCGQFPADVKDFGLDELDGSEDTFPFHPEDLDLDWYLMENFDRILEIIGKIKSAGNHFYKNGDNAKALRKYKKAMKYISVLRESIGTTNEDQETQIRGIEVPCCLNIAAVSIKAKKFEVAKTECEKVLEIQPDNAKALFRRGQAQFGMKDYDLAIQDLMRAKELEPNDKGVANELVKVKKVKQQYMEKEKTLYGKMFK</sequence>
<dbReference type="GO" id="GO:0005737">
    <property type="term" value="C:cytoplasm"/>
    <property type="evidence" value="ECO:0007669"/>
    <property type="project" value="TreeGrafter"/>
</dbReference>
<accession>A0A553PCN4</accession>
<feature type="region of interest" description="Disordered" evidence="9">
    <location>
        <begin position="1"/>
        <end position="31"/>
    </location>
</feature>
<dbReference type="AlphaFoldDB" id="A0A553PCN4"/>
<dbReference type="PANTHER" id="PTHR11071:SF561">
    <property type="entry name" value="PEPTIDYL-PROLYL CIS-TRANS ISOMERASE D-RELATED"/>
    <property type="match status" value="1"/>
</dbReference>
<dbReference type="GO" id="GO:0016018">
    <property type="term" value="F:cyclosporin A binding"/>
    <property type="evidence" value="ECO:0007669"/>
    <property type="project" value="TreeGrafter"/>
</dbReference>
<dbReference type="PROSITE" id="PS50005">
    <property type="entry name" value="TPR"/>
    <property type="match status" value="1"/>
</dbReference>
<dbReference type="PROSITE" id="PS00170">
    <property type="entry name" value="CSA_PPIASE_1"/>
    <property type="match status" value="1"/>
</dbReference>
<dbReference type="GO" id="GO:0003755">
    <property type="term" value="F:peptidyl-prolyl cis-trans isomerase activity"/>
    <property type="evidence" value="ECO:0007669"/>
    <property type="project" value="UniProtKB-KW"/>
</dbReference>
<dbReference type="PRINTS" id="PR00153">
    <property type="entry name" value="CSAPPISMRASE"/>
</dbReference>
<name>A0A553PCN4_TIGCA</name>
<dbReference type="PROSITE" id="PS50072">
    <property type="entry name" value="CSA_PPIASE_2"/>
    <property type="match status" value="1"/>
</dbReference>
<evidence type="ECO:0000256" key="8">
    <source>
        <dbReference type="PROSITE-ProRule" id="PRU00339"/>
    </source>
</evidence>
<keyword evidence="12" id="KW-1185">Reference proteome</keyword>
<feature type="compositionally biased region" description="Basic and acidic residues" evidence="9">
    <location>
        <begin position="1"/>
        <end position="19"/>
    </location>
</feature>
<evidence type="ECO:0000256" key="5">
    <source>
        <dbReference type="ARBA" id="ARBA00022803"/>
    </source>
</evidence>
<evidence type="ECO:0000256" key="3">
    <source>
        <dbReference type="ARBA" id="ARBA00013194"/>
    </source>
</evidence>
<feature type="domain" description="PPIase cyclophilin-type" evidence="10">
    <location>
        <begin position="49"/>
        <end position="213"/>
    </location>
</feature>
<comment type="catalytic activity">
    <reaction evidence="1">
        <text>[protein]-peptidylproline (omega=180) = [protein]-peptidylproline (omega=0)</text>
        <dbReference type="Rhea" id="RHEA:16237"/>
        <dbReference type="Rhea" id="RHEA-COMP:10747"/>
        <dbReference type="Rhea" id="RHEA-COMP:10748"/>
        <dbReference type="ChEBI" id="CHEBI:83833"/>
        <dbReference type="ChEBI" id="CHEBI:83834"/>
        <dbReference type="EC" id="5.2.1.8"/>
    </reaction>
</comment>
<keyword evidence="4" id="KW-0677">Repeat</keyword>
<dbReference type="InterPro" id="IPR019734">
    <property type="entry name" value="TPR_rpt"/>
</dbReference>
<dbReference type="EMBL" id="VCGU01000005">
    <property type="protein sequence ID" value="TRY75446.1"/>
    <property type="molecule type" value="Genomic_DNA"/>
</dbReference>
<dbReference type="OMA" id="EMEQNCN"/>
<dbReference type="EC" id="5.2.1.8" evidence="3"/>
<comment type="caution">
    <text evidence="11">The sequence shown here is derived from an EMBL/GenBank/DDBJ whole genome shotgun (WGS) entry which is preliminary data.</text>
</comment>
<dbReference type="FunFam" id="1.25.40.10:FF:000029">
    <property type="entry name" value="peptidyl-prolyl cis-trans isomerase D"/>
    <property type="match status" value="1"/>
</dbReference>
<proteinExistence type="inferred from homology"/>
<protein>
    <recommendedName>
        <fullName evidence="3">peptidylprolyl isomerase</fullName>
        <ecNumber evidence="3">5.2.1.8</ecNumber>
    </recommendedName>
</protein>
<dbReference type="STRING" id="6832.A0A553PCN4"/>
<evidence type="ECO:0000256" key="6">
    <source>
        <dbReference type="ARBA" id="ARBA00023110"/>
    </source>
</evidence>
<evidence type="ECO:0000256" key="9">
    <source>
        <dbReference type="SAM" id="MobiDB-lite"/>
    </source>
</evidence>
<dbReference type="Gene3D" id="2.40.100.10">
    <property type="entry name" value="Cyclophilin-like"/>
    <property type="match status" value="1"/>
</dbReference>
<feature type="repeat" description="TPR" evidence="8">
    <location>
        <begin position="344"/>
        <end position="377"/>
    </location>
</feature>
<dbReference type="Proteomes" id="UP000318571">
    <property type="component" value="Chromosome 2"/>
</dbReference>
<organism evidence="11 12">
    <name type="scientific">Tigriopus californicus</name>
    <name type="common">Marine copepod</name>
    <dbReference type="NCBI Taxonomy" id="6832"/>
    <lineage>
        <taxon>Eukaryota</taxon>
        <taxon>Metazoa</taxon>
        <taxon>Ecdysozoa</taxon>
        <taxon>Arthropoda</taxon>
        <taxon>Crustacea</taxon>
        <taxon>Multicrustacea</taxon>
        <taxon>Hexanauplia</taxon>
        <taxon>Copepoda</taxon>
        <taxon>Harpacticoida</taxon>
        <taxon>Harpacticidae</taxon>
        <taxon>Tigriopus</taxon>
    </lineage>
</organism>
<evidence type="ECO:0000256" key="7">
    <source>
        <dbReference type="ARBA" id="ARBA00023235"/>
    </source>
</evidence>
<dbReference type="Pfam" id="PF00160">
    <property type="entry name" value="Pro_isomerase"/>
    <property type="match status" value="1"/>
</dbReference>
<dbReference type="GO" id="GO:0006457">
    <property type="term" value="P:protein folding"/>
    <property type="evidence" value="ECO:0007669"/>
    <property type="project" value="InterPro"/>
</dbReference>
<dbReference type="Pfam" id="PF00515">
    <property type="entry name" value="TPR_1"/>
    <property type="match status" value="1"/>
</dbReference>
<keyword evidence="6" id="KW-0697">Rotamase</keyword>
<dbReference type="CDD" id="cd01926">
    <property type="entry name" value="cyclophilin_ABH_like"/>
    <property type="match status" value="1"/>
</dbReference>
<reference evidence="11 12" key="1">
    <citation type="journal article" date="2018" name="Nat. Ecol. Evol.">
        <title>Genomic signatures of mitonuclear coevolution across populations of Tigriopus californicus.</title>
        <authorList>
            <person name="Barreto F.S."/>
            <person name="Watson E.T."/>
            <person name="Lima T.G."/>
            <person name="Willett C.S."/>
            <person name="Edmands S."/>
            <person name="Li W."/>
            <person name="Burton R.S."/>
        </authorList>
    </citation>
    <scope>NUCLEOTIDE SEQUENCE [LARGE SCALE GENOMIC DNA]</scope>
    <source>
        <strain evidence="11 12">San Diego</strain>
    </source>
</reference>
<evidence type="ECO:0000259" key="10">
    <source>
        <dbReference type="PROSITE" id="PS50072"/>
    </source>
</evidence>
<evidence type="ECO:0000256" key="1">
    <source>
        <dbReference type="ARBA" id="ARBA00000971"/>
    </source>
</evidence>
<keyword evidence="5 8" id="KW-0802">TPR repeat</keyword>
<dbReference type="SUPFAM" id="SSF48452">
    <property type="entry name" value="TPR-like"/>
    <property type="match status" value="1"/>
</dbReference>
<dbReference type="Gene3D" id="1.25.40.10">
    <property type="entry name" value="Tetratricopeptide repeat domain"/>
    <property type="match status" value="1"/>
</dbReference>
<evidence type="ECO:0000256" key="4">
    <source>
        <dbReference type="ARBA" id="ARBA00022737"/>
    </source>
</evidence>
<comment type="similarity">
    <text evidence="2">Belongs to the cyclophilin-type PPIase family.</text>
</comment>
<dbReference type="InterPro" id="IPR020892">
    <property type="entry name" value="Cyclophilin-type_PPIase_CS"/>
</dbReference>
<evidence type="ECO:0000313" key="12">
    <source>
        <dbReference type="Proteomes" id="UP000318571"/>
    </source>
</evidence>
<dbReference type="InterPro" id="IPR002130">
    <property type="entry name" value="Cyclophilin-type_PPIase_dom"/>
</dbReference>
<dbReference type="PANTHER" id="PTHR11071">
    <property type="entry name" value="PEPTIDYL-PROLYL CIS-TRANS ISOMERASE"/>
    <property type="match status" value="1"/>
</dbReference>
<dbReference type="FunFam" id="2.40.100.10:FF:000022">
    <property type="entry name" value="Peptidyl-prolyl cis-trans isomerase CYP95"/>
    <property type="match status" value="1"/>
</dbReference>
<dbReference type="InterPro" id="IPR011990">
    <property type="entry name" value="TPR-like_helical_dom_sf"/>
</dbReference>
<dbReference type="Pfam" id="PF13181">
    <property type="entry name" value="TPR_8"/>
    <property type="match status" value="1"/>
</dbReference>